<dbReference type="GO" id="GO:0009395">
    <property type="term" value="P:phospholipid catabolic process"/>
    <property type="evidence" value="ECO:0007669"/>
    <property type="project" value="TreeGrafter"/>
</dbReference>
<name>A0A0B2AHM2_9MICC</name>
<dbReference type="InterPro" id="IPR017850">
    <property type="entry name" value="Alkaline_phosphatase_core_sf"/>
</dbReference>
<dbReference type="PANTHER" id="PTHR31956:SF8">
    <property type="entry name" value="ACID PHOSPHATASE PHOA (AFU_ORTHOLOGUE AFUA_1G03570)"/>
    <property type="match status" value="1"/>
</dbReference>
<dbReference type="GO" id="GO:0016788">
    <property type="term" value="F:hydrolase activity, acting on ester bonds"/>
    <property type="evidence" value="ECO:0007669"/>
    <property type="project" value="InterPro"/>
</dbReference>
<gene>
    <name evidence="3" type="ORF">LK10_17570</name>
</gene>
<comment type="caution">
    <text evidence="3">The sequence shown here is derived from an EMBL/GenBank/DDBJ whole genome shotgun (WGS) entry which is preliminary data.</text>
</comment>
<evidence type="ECO:0000313" key="3">
    <source>
        <dbReference type="EMBL" id="KHL01253.1"/>
    </source>
</evidence>
<proteinExistence type="predicted"/>
<keyword evidence="1" id="KW-0378">Hydrolase</keyword>
<dbReference type="PANTHER" id="PTHR31956">
    <property type="entry name" value="NON-SPECIFIC PHOSPHOLIPASE C4-RELATED"/>
    <property type="match status" value="1"/>
</dbReference>
<protein>
    <submittedName>
        <fullName evidence="3">Phosphoesterase</fullName>
    </submittedName>
</protein>
<organism evidence="3 4">
    <name type="scientific">Sinomonas humi</name>
    <dbReference type="NCBI Taxonomy" id="1338436"/>
    <lineage>
        <taxon>Bacteria</taxon>
        <taxon>Bacillati</taxon>
        <taxon>Actinomycetota</taxon>
        <taxon>Actinomycetes</taxon>
        <taxon>Micrococcales</taxon>
        <taxon>Micrococcaceae</taxon>
        <taxon>Sinomonas</taxon>
    </lineage>
</organism>
<sequence>MINLENKNYLKTWGTTSVATYLSQTLRSQGVLLSQYYGIAHHSAPNYLAQISGQAPNTATENDCTVYAPFEQTGTAAPGQLQGSGCVYPDSVPTVAGQLTAAGKTWKAYMEDMQTACEHPTLGAKDNHHSAAVGDEYATRHNPFVYFESITSSPECESNVVPFTQLATDLKSADTTPNFSYISPNLCDDGHDAPCVDGRPGGLTSADAWLSQQVPAILASPAYKQDGMLVITFDEADGTNAGPDGLLPGGTAGGRIGALVLSPFVKGGTTSETPYNHYSLLATVEDIFSLPRLGYAAAPGLKAFGTDVFNNKP</sequence>
<dbReference type="Pfam" id="PF04185">
    <property type="entry name" value="Phosphoesterase"/>
    <property type="match status" value="1"/>
</dbReference>
<dbReference type="Proteomes" id="UP000030982">
    <property type="component" value="Unassembled WGS sequence"/>
</dbReference>
<dbReference type="EMBL" id="JTDL01000144">
    <property type="protein sequence ID" value="KHL01253.1"/>
    <property type="molecule type" value="Genomic_DNA"/>
</dbReference>
<dbReference type="InterPro" id="IPR007312">
    <property type="entry name" value="Phosphoesterase"/>
</dbReference>
<evidence type="ECO:0000256" key="2">
    <source>
        <dbReference type="ARBA" id="ARBA00023026"/>
    </source>
</evidence>
<dbReference type="AlphaFoldDB" id="A0A0B2AHM2"/>
<keyword evidence="2" id="KW-0843">Virulence</keyword>
<dbReference type="STRING" id="1338436.LK10_17570"/>
<evidence type="ECO:0000256" key="1">
    <source>
        <dbReference type="ARBA" id="ARBA00022801"/>
    </source>
</evidence>
<dbReference type="Gene3D" id="3.40.720.10">
    <property type="entry name" value="Alkaline Phosphatase, subunit A"/>
    <property type="match status" value="1"/>
</dbReference>
<reference evidence="3 4" key="1">
    <citation type="submission" date="2014-09" db="EMBL/GenBank/DDBJ databases">
        <title>Genome sequence of Sinomonas sp. MUSC 117.</title>
        <authorList>
            <person name="Lee L.-H."/>
        </authorList>
    </citation>
    <scope>NUCLEOTIDE SEQUENCE [LARGE SCALE GENOMIC DNA]</scope>
    <source>
        <strain evidence="3 4">MUSC 117</strain>
    </source>
</reference>
<keyword evidence="4" id="KW-1185">Reference proteome</keyword>
<accession>A0A0B2AHM2</accession>
<evidence type="ECO:0000313" key="4">
    <source>
        <dbReference type="Proteomes" id="UP000030982"/>
    </source>
</evidence>